<name>W9QS92_9ROSA</name>
<dbReference type="PANTHER" id="PTHR33669:SF26">
    <property type="entry name" value="PROTEIN NIM1-INTERACTING 3"/>
    <property type="match status" value="1"/>
</dbReference>
<comment type="similarity">
    <text evidence="2">Belongs to the NPR1-interactor family.</text>
</comment>
<accession>W9QS92</accession>
<dbReference type="Proteomes" id="UP000030645">
    <property type="component" value="Unassembled WGS sequence"/>
</dbReference>
<organism evidence="5 6">
    <name type="scientific">Morus notabilis</name>
    <dbReference type="NCBI Taxonomy" id="981085"/>
    <lineage>
        <taxon>Eukaryota</taxon>
        <taxon>Viridiplantae</taxon>
        <taxon>Streptophyta</taxon>
        <taxon>Embryophyta</taxon>
        <taxon>Tracheophyta</taxon>
        <taxon>Spermatophyta</taxon>
        <taxon>Magnoliopsida</taxon>
        <taxon>eudicotyledons</taxon>
        <taxon>Gunneridae</taxon>
        <taxon>Pentapetalae</taxon>
        <taxon>rosids</taxon>
        <taxon>fabids</taxon>
        <taxon>Rosales</taxon>
        <taxon>Moraceae</taxon>
        <taxon>Moreae</taxon>
        <taxon>Morus</taxon>
    </lineage>
</organism>
<dbReference type="GO" id="GO:0005634">
    <property type="term" value="C:nucleus"/>
    <property type="evidence" value="ECO:0007669"/>
    <property type="project" value="UniProtKB-SubCell"/>
</dbReference>
<evidence type="ECO:0000313" key="6">
    <source>
        <dbReference type="Proteomes" id="UP000030645"/>
    </source>
</evidence>
<protein>
    <submittedName>
        <fullName evidence="5">Uncharacterized protein</fullName>
    </submittedName>
</protein>
<dbReference type="EMBL" id="KE344077">
    <property type="protein sequence ID" value="EXB52987.1"/>
    <property type="molecule type" value="Genomic_DNA"/>
</dbReference>
<reference evidence="6" key="1">
    <citation type="submission" date="2013-01" db="EMBL/GenBank/DDBJ databases">
        <title>Draft Genome Sequence of a Mulberry Tree, Morus notabilis C.K. Schneid.</title>
        <authorList>
            <person name="He N."/>
            <person name="Zhao S."/>
        </authorList>
    </citation>
    <scope>NUCLEOTIDE SEQUENCE</scope>
</reference>
<sequence length="149" mass="17451">MEEDHRERKKRKMDAAKEEEENMRRNEEEENMEEFFALIRSTREVRDRLRSCGFKDQKKEEKINKDVDIVAKEIGAWNPTFRPEDFLDDHEKKISCTDLPLHDSVLGSTSQLTDHVGASKIEVEEEEENVKEDNKGGKDSNNLDLELSL</sequence>
<keyword evidence="6" id="KW-1185">Reference proteome</keyword>
<dbReference type="eggNOG" id="ENOG502SACN">
    <property type="taxonomic scope" value="Eukaryota"/>
</dbReference>
<dbReference type="Pfam" id="PF15699">
    <property type="entry name" value="NPR1_interact"/>
    <property type="match status" value="1"/>
</dbReference>
<evidence type="ECO:0000256" key="1">
    <source>
        <dbReference type="ARBA" id="ARBA00004123"/>
    </source>
</evidence>
<evidence type="ECO:0000256" key="2">
    <source>
        <dbReference type="ARBA" id="ARBA00009937"/>
    </source>
</evidence>
<dbReference type="AlphaFoldDB" id="W9QS92"/>
<evidence type="ECO:0000256" key="3">
    <source>
        <dbReference type="ARBA" id="ARBA00023242"/>
    </source>
</evidence>
<dbReference type="InterPro" id="IPR031425">
    <property type="entry name" value="NPR1/NH1-interacting"/>
</dbReference>
<feature type="region of interest" description="Disordered" evidence="4">
    <location>
        <begin position="1"/>
        <end position="30"/>
    </location>
</feature>
<feature type="region of interest" description="Disordered" evidence="4">
    <location>
        <begin position="104"/>
        <end position="149"/>
    </location>
</feature>
<proteinExistence type="inferred from homology"/>
<evidence type="ECO:0000256" key="4">
    <source>
        <dbReference type="SAM" id="MobiDB-lite"/>
    </source>
</evidence>
<gene>
    <name evidence="5" type="ORF">L484_018871</name>
</gene>
<dbReference type="GO" id="GO:0010112">
    <property type="term" value="P:regulation of systemic acquired resistance"/>
    <property type="evidence" value="ECO:0007669"/>
    <property type="project" value="InterPro"/>
</dbReference>
<keyword evidence="3" id="KW-0539">Nucleus</keyword>
<dbReference type="PANTHER" id="PTHR33669">
    <property type="entry name" value="PROTEIN NEGATIVE REGULATOR OF RESISTANCE"/>
    <property type="match status" value="1"/>
</dbReference>
<evidence type="ECO:0000313" key="5">
    <source>
        <dbReference type="EMBL" id="EXB52987.1"/>
    </source>
</evidence>
<comment type="subcellular location">
    <subcellularLocation>
        <location evidence="1">Nucleus</location>
    </subcellularLocation>
</comment>